<evidence type="ECO:0000256" key="1">
    <source>
        <dbReference type="SAM" id="MobiDB-lite"/>
    </source>
</evidence>
<protein>
    <submittedName>
        <fullName evidence="2">Uncharacterized protein</fullName>
    </submittedName>
</protein>
<dbReference type="Proteomes" id="UP000322245">
    <property type="component" value="Unassembled WGS sequence"/>
</dbReference>
<feature type="compositionally biased region" description="Polar residues" evidence="1">
    <location>
        <begin position="351"/>
        <end position="360"/>
    </location>
</feature>
<dbReference type="AlphaFoldDB" id="A0A5D3AW86"/>
<feature type="region of interest" description="Disordered" evidence="1">
    <location>
        <begin position="311"/>
        <end position="360"/>
    </location>
</feature>
<evidence type="ECO:0000313" key="2">
    <source>
        <dbReference type="EMBL" id="TYJ54521.1"/>
    </source>
</evidence>
<dbReference type="EMBL" id="NIDF01000059">
    <property type="protein sequence ID" value="TYJ54521.1"/>
    <property type="molecule type" value="Genomic_DNA"/>
</dbReference>
<comment type="caution">
    <text evidence="2">The sequence shown here is derived from an EMBL/GenBank/DDBJ whole genome shotgun (WGS) entry which is preliminary data.</text>
</comment>
<proteinExistence type="predicted"/>
<evidence type="ECO:0000313" key="3">
    <source>
        <dbReference type="Proteomes" id="UP000322245"/>
    </source>
</evidence>
<feature type="region of interest" description="Disordered" evidence="1">
    <location>
        <begin position="172"/>
        <end position="205"/>
    </location>
</feature>
<feature type="compositionally biased region" description="Low complexity" evidence="1">
    <location>
        <begin position="329"/>
        <end position="339"/>
    </location>
</feature>
<keyword evidence="3" id="KW-1185">Reference proteome</keyword>
<organism evidence="2 3">
    <name type="scientific">Cryptococcus floricola</name>
    <dbReference type="NCBI Taxonomy" id="2591691"/>
    <lineage>
        <taxon>Eukaryota</taxon>
        <taxon>Fungi</taxon>
        <taxon>Dikarya</taxon>
        <taxon>Basidiomycota</taxon>
        <taxon>Agaricomycotina</taxon>
        <taxon>Tremellomycetes</taxon>
        <taxon>Tremellales</taxon>
        <taxon>Cryptococcaceae</taxon>
        <taxon>Cryptococcus</taxon>
    </lineage>
</organism>
<feature type="region of interest" description="Disordered" evidence="1">
    <location>
        <begin position="20"/>
        <end position="41"/>
    </location>
</feature>
<feature type="compositionally biased region" description="Low complexity" evidence="1">
    <location>
        <begin position="172"/>
        <end position="191"/>
    </location>
</feature>
<sequence length="360" mass="37131">MLFGTIDTLAGLAAPDHSLSPAALGQGKDTDDADDAASHPAGSISSAISVVDGQTRLSSSFGLCRPLPSAAVVKGQGPSVAALCTLLAGSSPSALGATLDMVFPIRHLSDASFATFSAATATGAAGGTHRVHFKRSREVRLLHPSHSNATISSTTTPLDSSSALVSSLLPISTTTRPTLPPSASASRSPSPELEDIPTPPIDTIALPDVQPERAVKRSADDLYGDFDINMESSPEPKVLRVTERTAVLPSRAIKRTTTTLSPSAYSTTIDRPAIAASAPTFAPAPFVASYAPKPCPHLPQSRMLKRATTILGQAVLPPPPPSDDRHEQASSAFSSSSSAHHLRFVARDPHSSTGSKASSA</sequence>
<gene>
    <name evidence="2" type="ORF">B9479_004845</name>
</gene>
<name>A0A5D3AW86_9TREE</name>
<reference evidence="2 3" key="1">
    <citation type="submission" date="2017-05" db="EMBL/GenBank/DDBJ databases">
        <title>The Genome Sequence of Tsuchiyaea wingfieldii DSM 27421.</title>
        <authorList>
            <person name="Cuomo C."/>
            <person name="Passer A."/>
            <person name="Billmyre B."/>
            <person name="Heitman J."/>
        </authorList>
    </citation>
    <scope>NUCLEOTIDE SEQUENCE [LARGE SCALE GENOMIC DNA]</scope>
    <source>
        <strain evidence="2 3">DSM 27421</strain>
    </source>
</reference>
<accession>A0A5D3AW86</accession>